<keyword evidence="2" id="KW-1185">Reference proteome</keyword>
<sequence length="90" mass="9925">MARSAISVSLVTIARHACWGFYAQAKENIIFYSSSSFYPGIPPSSTLTWRSYVCSSLIGIEGQEFGEFKCNQSRDRQVHVSTSTGRPATP</sequence>
<comment type="caution">
    <text evidence="1">The sequence shown here is derived from an EMBL/GenBank/DDBJ whole genome shotgun (WGS) entry which is preliminary data.</text>
</comment>
<protein>
    <submittedName>
        <fullName evidence="1">Uncharacterized protein</fullName>
    </submittedName>
</protein>
<accession>A0A433QJB1</accession>
<dbReference type="Proteomes" id="UP000274822">
    <property type="component" value="Unassembled WGS sequence"/>
</dbReference>
<evidence type="ECO:0000313" key="2">
    <source>
        <dbReference type="Proteomes" id="UP000274822"/>
    </source>
</evidence>
<name>A0A433QJB1_9FUNG</name>
<dbReference type="AlphaFoldDB" id="A0A433QJB1"/>
<dbReference type="EMBL" id="RBNJ01004599">
    <property type="protein sequence ID" value="RUS29854.1"/>
    <property type="molecule type" value="Genomic_DNA"/>
</dbReference>
<proteinExistence type="predicted"/>
<reference evidence="1 2" key="1">
    <citation type="journal article" date="2018" name="New Phytol.">
        <title>Phylogenomics of Endogonaceae and evolution of mycorrhizas within Mucoromycota.</title>
        <authorList>
            <person name="Chang Y."/>
            <person name="Desiro A."/>
            <person name="Na H."/>
            <person name="Sandor L."/>
            <person name="Lipzen A."/>
            <person name="Clum A."/>
            <person name="Barry K."/>
            <person name="Grigoriev I.V."/>
            <person name="Martin F.M."/>
            <person name="Stajich J.E."/>
            <person name="Smith M.E."/>
            <person name="Bonito G."/>
            <person name="Spatafora J.W."/>
        </authorList>
    </citation>
    <scope>NUCLEOTIDE SEQUENCE [LARGE SCALE GENOMIC DNA]</scope>
    <source>
        <strain evidence="1 2">AD002</strain>
    </source>
</reference>
<evidence type="ECO:0000313" key="1">
    <source>
        <dbReference type="EMBL" id="RUS29854.1"/>
    </source>
</evidence>
<organism evidence="1 2">
    <name type="scientific">Jimgerdemannia flammicorona</name>
    <dbReference type="NCBI Taxonomy" id="994334"/>
    <lineage>
        <taxon>Eukaryota</taxon>
        <taxon>Fungi</taxon>
        <taxon>Fungi incertae sedis</taxon>
        <taxon>Mucoromycota</taxon>
        <taxon>Mucoromycotina</taxon>
        <taxon>Endogonomycetes</taxon>
        <taxon>Endogonales</taxon>
        <taxon>Endogonaceae</taxon>
        <taxon>Jimgerdemannia</taxon>
    </lineage>
</organism>
<gene>
    <name evidence="1" type="ORF">BC938DRAFT_480152</name>
</gene>